<dbReference type="Pfam" id="PF00905">
    <property type="entry name" value="Transpeptidase"/>
    <property type="match status" value="1"/>
</dbReference>
<evidence type="ECO:0000256" key="9">
    <source>
        <dbReference type="ARBA" id="ARBA00023268"/>
    </source>
</evidence>
<evidence type="ECO:0000256" key="6">
    <source>
        <dbReference type="ARBA" id="ARBA00022676"/>
    </source>
</evidence>
<feature type="compositionally biased region" description="Basic residues" evidence="12">
    <location>
        <begin position="38"/>
        <end position="50"/>
    </location>
</feature>
<comment type="similarity">
    <text evidence="3">In the N-terminal section; belongs to the glycosyltransferase 51 family.</text>
</comment>
<sequence>MSNNGRTRPPLVADRRYPSGKTAGKSQPRKAAPAKSPAKAKRKVSNRRRGAGGSALRRIPVIGFFVALFSGLFRLSLRVVWGAAWRLGMVAALILGGAIFYFYSQLPDVTALLDGRNRGSVTMLDKDGRPFAWRGETFGGEISAQHISPNLRNAVIATEDKRFYSHFGISPRGILSAVAINMRAGRGPFEGNGGSTITQQVAKLLCLGVPYDPKAWKNEAEYEADCRVSSLVRKIKEVPYSMAMEAKYTKDEILTIYISRAYLGAGTRGFEAAAQRYFGKSAAEVTPAEAAMLAGLLKAPSYYAPTNNLSRSQERANVIIGLMAEQGYLTAKQAQQAQAQPARLSDSAAQQAGGYFADWVMESGPSFLTTQTMEDVVIRTTLDPRLQRAAESALTDVFETKVKEGSTAQAAIVVMSADGAVRAMVGGRRSQVSGAFNRATQALRQTGSSFKPFIYATALNQGAHYNDYVVDEPLTINVPGSGPWSPQNYTRGEYKGRVTLTQALKLSLNIPAVKISEGMGRDNVRRTAEAFGIRSDIAAGPAMALGTSESTLLEMTGAYAGLLNGGSHVTPYGLVDLTLRGDSSPLIGQTGGIGNRVISEQASRELNYMMNQVIESGTGTRARLPGREAAGKTGTTSAARDAWFIGFTADYVAGVWMGYDDNRPLSGVTGGGLPADIWREVMLRVHEGLPARQLPMIVPAPEPPPQVAEERREERPRGNRVDDFIGNILQSILGN</sequence>
<keyword evidence="13" id="KW-0472">Membrane</keyword>
<evidence type="ECO:0000256" key="1">
    <source>
        <dbReference type="ARBA" id="ARBA00004752"/>
    </source>
</evidence>
<organism evidence="14 15">
    <name type="scientific">Haematobacter massiliensis</name>
    <dbReference type="NCBI Taxonomy" id="195105"/>
    <lineage>
        <taxon>Bacteria</taxon>
        <taxon>Pseudomonadati</taxon>
        <taxon>Pseudomonadota</taxon>
        <taxon>Alphaproteobacteria</taxon>
        <taxon>Rhodobacterales</taxon>
        <taxon>Paracoccaceae</taxon>
        <taxon>Haematobacter</taxon>
    </lineage>
</organism>
<dbReference type="GO" id="GO:0008658">
    <property type="term" value="F:penicillin binding"/>
    <property type="evidence" value="ECO:0007669"/>
    <property type="project" value="InterPro"/>
</dbReference>
<feature type="region of interest" description="Disordered" evidence="12">
    <location>
        <begin position="1"/>
        <end position="51"/>
    </location>
</feature>
<keyword evidence="15" id="KW-1185">Reference proteome</keyword>
<comment type="similarity">
    <text evidence="2">In the C-terminal section; belongs to the transpeptidase family.</text>
</comment>
<dbReference type="GO" id="GO:0004180">
    <property type="term" value="F:carboxypeptidase activity"/>
    <property type="evidence" value="ECO:0007669"/>
    <property type="project" value="UniProtKB-KW"/>
</dbReference>
<dbReference type="NCBIfam" id="TIGR02074">
    <property type="entry name" value="PBP_1a_fam"/>
    <property type="match status" value="1"/>
</dbReference>
<dbReference type="eggNOG" id="COG0744">
    <property type="taxonomic scope" value="Bacteria"/>
</dbReference>
<gene>
    <name evidence="14" type="ORF">CN97_13910</name>
</gene>
<feature type="transmembrane region" description="Helical" evidence="13">
    <location>
        <begin position="83"/>
        <end position="103"/>
    </location>
</feature>
<dbReference type="GO" id="GO:0009252">
    <property type="term" value="P:peptidoglycan biosynthetic process"/>
    <property type="evidence" value="ECO:0007669"/>
    <property type="project" value="UniProtKB-UniPathway"/>
</dbReference>
<dbReference type="SUPFAM" id="SSF56601">
    <property type="entry name" value="beta-lactamase/transpeptidase-like"/>
    <property type="match status" value="1"/>
</dbReference>
<dbReference type="SUPFAM" id="SSF53955">
    <property type="entry name" value="Lysozyme-like"/>
    <property type="match status" value="1"/>
</dbReference>
<evidence type="ECO:0000256" key="4">
    <source>
        <dbReference type="ARBA" id="ARBA00022645"/>
    </source>
</evidence>
<dbReference type="EC" id="2.4.99.28" evidence="10"/>
<feature type="transmembrane region" description="Helical" evidence="13">
    <location>
        <begin position="55"/>
        <end position="77"/>
    </location>
</feature>
<accession>A0A086Y8N1</accession>
<dbReference type="Gene3D" id="3.40.710.10">
    <property type="entry name" value="DD-peptidase/beta-lactamase superfamily"/>
    <property type="match status" value="1"/>
</dbReference>
<evidence type="ECO:0000256" key="8">
    <source>
        <dbReference type="ARBA" id="ARBA00022801"/>
    </source>
</evidence>
<dbReference type="GO" id="GO:0030288">
    <property type="term" value="C:outer membrane-bounded periplasmic space"/>
    <property type="evidence" value="ECO:0007669"/>
    <property type="project" value="TreeGrafter"/>
</dbReference>
<keyword evidence="4" id="KW-0121">Carboxypeptidase</keyword>
<comment type="catalytic activity">
    <reaction evidence="11">
        <text>[GlcNAc-(1-&gt;4)-Mur2Ac(oyl-L-Ala-gamma-D-Glu-L-Lys-D-Ala-D-Ala)](n)-di-trans,octa-cis-undecaprenyl diphosphate + beta-D-GlcNAc-(1-&gt;4)-Mur2Ac(oyl-L-Ala-gamma-D-Glu-L-Lys-D-Ala-D-Ala)-di-trans,octa-cis-undecaprenyl diphosphate = [GlcNAc-(1-&gt;4)-Mur2Ac(oyl-L-Ala-gamma-D-Glu-L-Lys-D-Ala-D-Ala)](n+1)-di-trans,octa-cis-undecaprenyl diphosphate + di-trans,octa-cis-undecaprenyl diphosphate + H(+)</text>
        <dbReference type="Rhea" id="RHEA:23708"/>
        <dbReference type="Rhea" id="RHEA-COMP:9602"/>
        <dbReference type="Rhea" id="RHEA-COMP:9603"/>
        <dbReference type="ChEBI" id="CHEBI:15378"/>
        <dbReference type="ChEBI" id="CHEBI:58405"/>
        <dbReference type="ChEBI" id="CHEBI:60033"/>
        <dbReference type="ChEBI" id="CHEBI:78435"/>
        <dbReference type="EC" id="2.4.99.28"/>
    </reaction>
</comment>
<dbReference type="UniPathway" id="UPA00219"/>
<dbReference type="RefSeq" id="WP_035709388.1">
    <property type="nucleotide sequence ID" value="NZ_CAMIFG010000019.1"/>
</dbReference>
<keyword evidence="8" id="KW-0378">Hydrolase</keyword>
<keyword evidence="7 14" id="KW-0808">Transferase</keyword>
<dbReference type="STRING" id="195105.CN97_13910"/>
<keyword evidence="5" id="KW-0645">Protease</keyword>
<dbReference type="OrthoDB" id="9766909at2"/>
<dbReference type="EMBL" id="JGYG01000003">
    <property type="protein sequence ID" value="KFI30631.1"/>
    <property type="molecule type" value="Genomic_DNA"/>
</dbReference>
<keyword evidence="13" id="KW-1133">Transmembrane helix</keyword>
<comment type="pathway">
    <text evidence="1">Cell wall biogenesis; peptidoglycan biosynthesis.</text>
</comment>
<keyword evidence="13" id="KW-0812">Transmembrane</keyword>
<dbReference type="PANTHER" id="PTHR32282:SF33">
    <property type="entry name" value="PEPTIDOGLYCAN GLYCOSYLTRANSFERASE"/>
    <property type="match status" value="1"/>
</dbReference>
<dbReference type="InterPro" id="IPR012338">
    <property type="entry name" value="Beta-lactam/transpept-like"/>
</dbReference>
<evidence type="ECO:0000256" key="7">
    <source>
        <dbReference type="ARBA" id="ARBA00022679"/>
    </source>
</evidence>
<evidence type="ECO:0000313" key="15">
    <source>
        <dbReference type="Proteomes" id="UP000028826"/>
    </source>
</evidence>
<evidence type="ECO:0000313" key="14">
    <source>
        <dbReference type="EMBL" id="KFI30631.1"/>
    </source>
</evidence>
<evidence type="ECO:0000256" key="10">
    <source>
        <dbReference type="ARBA" id="ARBA00044770"/>
    </source>
</evidence>
<dbReference type="Gene3D" id="1.10.3810.10">
    <property type="entry name" value="Biosynthetic peptidoglycan transglycosylase-like"/>
    <property type="match status" value="1"/>
</dbReference>
<evidence type="ECO:0000256" key="12">
    <source>
        <dbReference type="SAM" id="MobiDB-lite"/>
    </source>
</evidence>
<dbReference type="InterPro" id="IPR036950">
    <property type="entry name" value="PBP_transglycosylase"/>
</dbReference>
<dbReference type="Pfam" id="PF00912">
    <property type="entry name" value="Transgly"/>
    <property type="match status" value="1"/>
</dbReference>
<evidence type="ECO:0000256" key="13">
    <source>
        <dbReference type="SAM" id="Phobius"/>
    </source>
</evidence>
<evidence type="ECO:0000256" key="5">
    <source>
        <dbReference type="ARBA" id="ARBA00022670"/>
    </source>
</evidence>
<dbReference type="InterPro" id="IPR001264">
    <property type="entry name" value="Glyco_trans_51"/>
</dbReference>
<proteinExistence type="inferred from homology"/>
<evidence type="ECO:0000256" key="11">
    <source>
        <dbReference type="ARBA" id="ARBA00049902"/>
    </source>
</evidence>
<keyword evidence="6" id="KW-0328">Glycosyltransferase</keyword>
<dbReference type="InterPro" id="IPR001460">
    <property type="entry name" value="PCN-bd_Tpept"/>
</dbReference>
<comment type="caution">
    <text evidence="14">The sequence shown here is derived from an EMBL/GenBank/DDBJ whole genome shotgun (WGS) entry which is preliminary data.</text>
</comment>
<evidence type="ECO:0000256" key="2">
    <source>
        <dbReference type="ARBA" id="ARBA00007090"/>
    </source>
</evidence>
<feature type="compositionally biased region" description="Basic and acidic residues" evidence="12">
    <location>
        <begin position="708"/>
        <end position="719"/>
    </location>
</feature>
<dbReference type="AlphaFoldDB" id="A0A086Y8N1"/>
<keyword evidence="9" id="KW-0511">Multifunctional enzyme</keyword>
<name>A0A086Y8N1_9RHOB</name>
<dbReference type="GO" id="GO:0006508">
    <property type="term" value="P:proteolysis"/>
    <property type="evidence" value="ECO:0007669"/>
    <property type="project" value="UniProtKB-KW"/>
</dbReference>
<reference evidence="14 15" key="1">
    <citation type="submission" date="2014-03" db="EMBL/GenBank/DDBJ databases">
        <title>Genome of Haematobacter massiliensis CCUG 47968.</title>
        <authorList>
            <person name="Wang D."/>
            <person name="Wang G."/>
        </authorList>
    </citation>
    <scope>NUCLEOTIDE SEQUENCE [LARGE SCALE GENOMIC DNA]</scope>
    <source>
        <strain evidence="14 15">CCUG 47968</strain>
    </source>
</reference>
<dbReference type="InterPro" id="IPR050396">
    <property type="entry name" value="Glycosyltr_51/Transpeptidase"/>
</dbReference>
<dbReference type="InterPro" id="IPR023346">
    <property type="entry name" value="Lysozyme-like_dom_sf"/>
</dbReference>
<evidence type="ECO:0000256" key="3">
    <source>
        <dbReference type="ARBA" id="ARBA00007739"/>
    </source>
</evidence>
<dbReference type="GO" id="GO:0008955">
    <property type="term" value="F:peptidoglycan glycosyltransferase activity"/>
    <property type="evidence" value="ECO:0007669"/>
    <property type="project" value="UniProtKB-EC"/>
</dbReference>
<feature type="compositionally biased region" description="Low complexity" evidence="12">
    <location>
        <begin position="25"/>
        <end position="37"/>
    </location>
</feature>
<protein>
    <recommendedName>
        <fullName evidence="10">peptidoglycan glycosyltransferase</fullName>
        <ecNumber evidence="10">2.4.99.28</ecNumber>
    </recommendedName>
</protein>
<dbReference type="PANTHER" id="PTHR32282">
    <property type="entry name" value="BINDING PROTEIN TRANSPEPTIDASE, PUTATIVE-RELATED"/>
    <property type="match status" value="1"/>
</dbReference>
<feature type="region of interest" description="Disordered" evidence="12">
    <location>
        <begin position="695"/>
        <end position="719"/>
    </location>
</feature>
<dbReference type="Proteomes" id="UP000028826">
    <property type="component" value="Unassembled WGS sequence"/>
</dbReference>